<gene>
    <name evidence="2" type="ORF">LCGC14_1239290</name>
</gene>
<dbReference type="PROSITE" id="PS50943">
    <property type="entry name" value="HTH_CROC1"/>
    <property type="match status" value="1"/>
</dbReference>
<organism evidence="2">
    <name type="scientific">marine sediment metagenome</name>
    <dbReference type="NCBI Taxonomy" id="412755"/>
    <lineage>
        <taxon>unclassified sequences</taxon>
        <taxon>metagenomes</taxon>
        <taxon>ecological metagenomes</taxon>
    </lineage>
</organism>
<dbReference type="Pfam" id="PF01381">
    <property type="entry name" value="HTH_3"/>
    <property type="match status" value="1"/>
</dbReference>
<reference evidence="2" key="1">
    <citation type="journal article" date="2015" name="Nature">
        <title>Complex archaea that bridge the gap between prokaryotes and eukaryotes.</title>
        <authorList>
            <person name="Spang A."/>
            <person name="Saw J.H."/>
            <person name="Jorgensen S.L."/>
            <person name="Zaremba-Niedzwiedzka K."/>
            <person name="Martijn J."/>
            <person name="Lind A.E."/>
            <person name="van Eijk R."/>
            <person name="Schleper C."/>
            <person name="Guy L."/>
            <person name="Ettema T.J."/>
        </authorList>
    </citation>
    <scope>NUCLEOTIDE SEQUENCE</scope>
</reference>
<accession>A0A0F9LAE4</accession>
<dbReference type="SMART" id="SM00530">
    <property type="entry name" value="HTH_XRE"/>
    <property type="match status" value="1"/>
</dbReference>
<dbReference type="SUPFAM" id="SSF47413">
    <property type="entry name" value="lambda repressor-like DNA-binding domains"/>
    <property type="match status" value="1"/>
</dbReference>
<comment type="caution">
    <text evidence="2">The sequence shown here is derived from an EMBL/GenBank/DDBJ whole genome shotgun (WGS) entry which is preliminary data.</text>
</comment>
<evidence type="ECO:0000259" key="1">
    <source>
        <dbReference type="PROSITE" id="PS50943"/>
    </source>
</evidence>
<protein>
    <recommendedName>
        <fullName evidence="1">HTH cro/C1-type domain-containing protein</fullName>
    </recommendedName>
</protein>
<dbReference type="GO" id="GO:0003677">
    <property type="term" value="F:DNA binding"/>
    <property type="evidence" value="ECO:0007669"/>
    <property type="project" value="InterPro"/>
</dbReference>
<dbReference type="EMBL" id="LAZR01006680">
    <property type="protein sequence ID" value="KKM90363.1"/>
    <property type="molecule type" value="Genomic_DNA"/>
</dbReference>
<dbReference type="InterPro" id="IPR010982">
    <property type="entry name" value="Lambda_DNA-bd_dom_sf"/>
</dbReference>
<dbReference type="CDD" id="cd00093">
    <property type="entry name" value="HTH_XRE"/>
    <property type="match status" value="1"/>
</dbReference>
<dbReference type="Gene3D" id="1.10.260.40">
    <property type="entry name" value="lambda repressor-like DNA-binding domains"/>
    <property type="match status" value="1"/>
</dbReference>
<dbReference type="AlphaFoldDB" id="A0A0F9LAE4"/>
<proteinExistence type="predicted"/>
<feature type="domain" description="HTH cro/C1-type" evidence="1">
    <location>
        <begin position="14"/>
        <end position="68"/>
    </location>
</feature>
<evidence type="ECO:0000313" key="2">
    <source>
        <dbReference type="EMBL" id="KKM90363.1"/>
    </source>
</evidence>
<dbReference type="InterPro" id="IPR001387">
    <property type="entry name" value="Cro/C1-type_HTH"/>
</dbReference>
<sequence>MSQDRPHVAIGSNIRAARKAMHWNQMKLAKLIGVSRQTLHSYEQAKVACPSDKLLEISRLVGKPTGWFFEESHYDLRYM</sequence>
<name>A0A0F9LAE4_9ZZZZ</name>